<dbReference type="Pfam" id="PF14322">
    <property type="entry name" value="SusD-like_3"/>
    <property type="match status" value="1"/>
</dbReference>
<dbReference type="CDD" id="cd08977">
    <property type="entry name" value="SusD"/>
    <property type="match status" value="1"/>
</dbReference>
<evidence type="ECO:0000313" key="8">
    <source>
        <dbReference type="EMBL" id="MBB5285281.1"/>
    </source>
</evidence>
<dbReference type="AlphaFoldDB" id="A0A840TNK0"/>
<comment type="subcellular location">
    <subcellularLocation>
        <location evidence="1">Cell outer membrane</location>
    </subcellularLocation>
</comment>
<evidence type="ECO:0000256" key="4">
    <source>
        <dbReference type="ARBA" id="ARBA00023136"/>
    </source>
</evidence>
<gene>
    <name evidence="8" type="ORF">HNQ92_003438</name>
</gene>
<dbReference type="PROSITE" id="PS51257">
    <property type="entry name" value="PROKAR_LIPOPROTEIN"/>
    <property type="match status" value="1"/>
</dbReference>
<evidence type="ECO:0000313" key="9">
    <source>
        <dbReference type="Proteomes" id="UP000557307"/>
    </source>
</evidence>
<evidence type="ECO:0000256" key="2">
    <source>
        <dbReference type="ARBA" id="ARBA00006275"/>
    </source>
</evidence>
<organism evidence="8 9">
    <name type="scientific">Rhabdobacter roseus</name>
    <dbReference type="NCBI Taxonomy" id="1655419"/>
    <lineage>
        <taxon>Bacteria</taxon>
        <taxon>Pseudomonadati</taxon>
        <taxon>Bacteroidota</taxon>
        <taxon>Cytophagia</taxon>
        <taxon>Cytophagales</taxon>
        <taxon>Cytophagaceae</taxon>
        <taxon>Rhabdobacter</taxon>
    </lineage>
</organism>
<dbReference type="Pfam" id="PF07980">
    <property type="entry name" value="SusD_RagB"/>
    <property type="match status" value="1"/>
</dbReference>
<dbReference type="InterPro" id="IPR011990">
    <property type="entry name" value="TPR-like_helical_dom_sf"/>
</dbReference>
<keyword evidence="9" id="KW-1185">Reference proteome</keyword>
<dbReference type="InterPro" id="IPR033985">
    <property type="entry name" value="SusD-like_N"/>
</dbReference>
<feature type="domain" description="SusD-like N-terminal" evidence="7">
    <location>
        <begin position="24"/>
        <end position="224"/>
    </location>
</feature>
<dbReference type="EMBL" id="JACHGF010000005">
    <property type="protein sequence ID" value="MBB5285281.1"/>
    <property type="molecule type" value="Genomic_DNA"/>
</dbReference>
<keyword evidence="5" id="KW-0998">Cell outer membrane</keyword>
<dbReference type="InterPro" id="IPR012944">
    <property type="entry name" value="SusD_RagB_dom"/>
</dbReference>
<dbReference type="GO" id="GO:0009279">
    <property type="term" value="C:cell outer membrane"/>
    <property type="evidence" value="ECO:0007669"/>
    <property type="project" value="UniProtKB-SubCell"/>
</dbReference>
<evidence type="ECO:0000256" key="5">
    <source>
        <dbReference type="ARBA" id="ARBA00023237"/>
    </source>
</evidence>
<reference evidence="8 9" key="1">
    <citation type="submission" date="2020-08" db="EMBL/GenBank/DDBJ databases">
        <title>Genomic Encyclopedia of Type Strains, Phase IV (KMG-IV): sequencing the most valuable type-strain genomes for metagenomic binning, comparative biology and taxonomic classification.</title>
        <authorList>
            <person name="Goeker M."/>
        </authorList>
    </citation>
    <scope>NUCLEOTIDE SEQUENCE [LARGE SCALE GENOMIC DNA]</scope>
    <source>
        <strain evidence="8 9">DSM 105074</strain>
    </source>
</reference>
<proteinExistence type="inferred from homology"/>
<dbReference type="SUPFAM" id="SSF48452">
    <property type="entry name" value="TPR-like"/>
    <property type="match status" value="1"/>
</dbReference>
<protein>
    <recommendedName>
        <fullName evidence="10">RagB/SusD family nutrient uptake outer membrane protein</fullName>
    </recommendedName>
</protein>
<comment type="caution">
    <text evidence="8">The sequence shown here is derived from an EMBL/GenBank/DDBJ whole genome shotgun (WGS) entry which is preliminary data.</text>
</comment>
<evidence type="ECO:0000256" key="3">
    <source>
        <dbReference type="ARBA" id="ARBA00022729"/>
    </source>
</evidence>
<feature type="domain" description="RagB/SusD" evidence="6">
    <location>
        <begin position="340"/>
        <end position="480"/>
    </location>
</feature>
<evidence type="ECO:0000256" key="1">
    <source>
        <dbReference type="ARBA" id="ARBA00004442"/>
    </source>
</evidence>
<evidence type="ECO:0000259" key="7">
    <source>
        <dbReference type="Pfam" id="PF14322"/>
    </source>
</evidence>
<evidence type="ECO:0008006" key="10">
    <source>
        <dbReference type="Google" id="ProtNLM"/>
    </source>
</evidence>
<comment type="similarity">
    <text evidence="2">Belongs to the SusD family.</text>
</comment>
<dbReference type="Gene3D" id="1.25.40.390">
    <property type="match status" value="1"/>
</dbReference>
<keyword evidence="3" id="KW-0732">Signal</keyword>
<dbReference type="RefSeq" id="WP_184175288.1">
    <property type="nucleotide sequence ID" value="NZ_JACHGF010000005.1"/>
</dbReference>
<dbReference type="Proteomes" id="UP000557307">
    <property type="component" value="Unassembled WGS sequence"/>
</dbReference>
<evidence type="ECO:0000259" key="6">
    <source>
        <dbReference type="Pfam" id="PF07980"/>
    </source>
</evidence>
<accession>A0A840TNK0</accession>
<name>A0A840TNK0_9BACT</name>
<keyword evidence="4" id="KW-0472">Membrane</keyword>
<sequence>MKSYRILIPLLLVLLSTGGCRQGFLDLAPISQTNNVNFYRNADDMLNAVNAAYASLQFNGLYNQGLYAVGEVRSDNTEILDAQSGIDITQIDAFTTLTINGLVSSIWNDHYRGILACNTVIDRIAPVEMNQTLKERYVAEVTFLRALMYFNLVRIFGDVPLVLKETSDVTEGYSYGRNPAAEVYQQIEQDLLAAEQKLPASYAGVEIGRATSGAAKGLLAKVYLTQKKWDLAAAKTKEVLDAGQYDLLTNYADIYRINNKNNRESLFEVQYKKGGYGLGSPFNNRFAPRLSGVVVTTIGAGGGHNHPTAEMIAAYEPEDKRKEPSLALGYTSGSSFVAIPYVKKYLDPAPFAASDADNNWPVLRYADVLLMRAEALNEVGYTPNGEAFTLLNRIRTRAGLAPKTSAELPTQAAFRLAVENERRFELAFENHRWFDLVRTGRALEVMNSKGFNIQAHQLVLPVPQNQIDINPDRIKQNPGY</sequence>